<comment type="similarity">
    <text evidence="6">Belongs to the RuvA family.</text>
</comment>
<dbReference type="Pfam" id="PF14520">
    <property type="entry name" value="HHH_5"/>
    <property type="match status" value="1"/>
</dbReference>
<dbReference type="AlphaFoldDB" id="C6V562"/>
<dbReference type="RefSeq" id="WP_015816426.1">
    <property type="nucleotide sequence ID" value="NC_013009.1"/>
</dbReference>
<keyword evidence="1 6" id="KW-0963">Cytoplasm</keyword>
<feature type="domain" description="DNA helicase Holliday junction RuvA type" evidence="7">
    <location>
        <begin position="1"/>
        <end position="61"/>
    </location>
</feature>
<proteinExistence type="inferred from homology"/>
<dbReference type="GO" id="GO:0005524">
    <property type="term" value="F:ATP binding"/>
    <property type="evidence" value="ECO:0007669"/>
    <property type="project" value="InterPro"/>
</dbReference>
<evidence type="ECO:0000313" key="10">
    <source>
        <dbReference type="Proteomes" id="UP000001627"/>
    </source>
</evidence>
<evidence type="ECO:0000259" key="7">
    <source>
        <dbReference type="Pfam" id="PF01330"/>
    </source>
</evidence>
<keyword evidence="10" id="KW-1185">Reference proteome</keyword>
<evidence type="ECO:0000256" key="3">
    <source>
        <dbReference type="ARBA" id="ARBA00023125"/>
    </source>
</evidence>
<dbReference type="EMBL" id="CP001431">
    <property type="protein sequence ID" value="ACT69539.1"/>
    <property type="molecule type" value="Genomic_DNA"/>
</dbReference>
<gene>
    <name evidence="6" type="primary">ruvA</name>
    <name evidence="9" type="ordered locus">NRI_0550</name>
</gene>
<keyword evidence="9" id="KW-0547">Nucleotide-binding</keyword>
<dbReference type="Pfam" id="PF01330">
    <property type="entry name" value="RuvA_N"/>
    <property type="match status" value="1"/>
</dbReference>
<evidence type="ECO:0000313" key="9">
    <source>
        <dbReference type="EMBL" id="ACT69539.1"/>
    </source>
</evidence>
<evidence type="ECO:0000256" key="1">
    <source>
        <dbReference type="ARBA" id="ARBA00022490"/>
    </source>
</evidence>
<dbReference type="GO" id="GO:0009379">
    <property type="term" value="C:Holliday junction helicase complex"/>
    <property type="evidence" value="ECO:0007669"/>
    <property type="project" value="InterPro"/>
</dbReference>
<keyword evidence="9" id="KW-0067">ATP-binding</keyword>
<dbReference type="Proteomes" id="UP000001627">
    <property type="component" value="Chromosome"/>
</dbReference>
<dbReference type="InterPro" id="IPR000085">
    <property type="entry name" value="RuvA"/>
</dbReference>
<feature type="domain" description="Holliday junction DNA helicase RuvA C-terminal" evidence="8">
    <location>
        <begin position="149"/>
        <end position="191"/>
    </location>
</feature>
<dbReference type="SUPFAM" id="SSF50249">
    <property type="entry name" value="Nucleic acid-binding proteins"/>
    <property type="match status" value="1"/>
</dbReference>
<dbReference type="InterPro" id="IPR036267">
    <property type="entry name" value="RuvA_C_sf"/>
</dbReference>
<dbReference type="GO" id="GO:0006281">
    <property type="term" value="P:DNA repair"/>
    <property type="evidence" value="ECO:0007669"/>
    <property type="project" value="UniProtKB-UniRule"/>
</dbReference>
<protein>
    <recommendedName>
        <fullName evidence="6">Holliday junction branch migration complex subunit RuvA</fullName>
    </recommendedName>
</protein>
<evidence type="ECO:0000256" key="4">
    <source>
        <dbReference type="ARBA" id="ARBA00023172"/>
    </source>
</evidence>
<dbReference type="CDD" id="cd14332">
    <property type="entry name" value="UBA_RuvA_C"/>
    <property type="match status" value="1"/>
</dbReference>
<dbReference type="GO" id="GO:0009378">
    <property type="term" value="F:four-way junction helicase activity"/>
    <property type="evidence" value="ECO:0007669"/>
    <property type="project" value="InterPro"/>
</dbReference>
<dbReference type="Pfam" id="PF07499">
    <property type="entry name" value="RuvA_C"/>
    <property type="match status" value="1"/>
</dbReference>
<dbReference type="GO" id="GO:0048476">
    <property type="term" value="C:Holliday junction resolvase complex"/>
    <property type="evidence" value="ECO:0007669"/>
    <property type="project" value="UniProtKB-UniRule"/>
</dbReference>
<dbReference type="SUPFAM" id="SSF46929">
    <property type="entry name" value="DNA helicase RuvA subunit, C-terminal domain"/>
    <property type="match status" value="1"/>
</dbReference>
<comment type="function">
    <text evidence="6">The RuvA-RuvB-RuvC complex processes Holliday junction (HJ) DNA during genetic recombination and DNA repair, while the RuvA-RuvB complex plays an important role in the rescue of blocked DNA replication forks via replication fork reversal (RFR). RuvA specifically binds to HJ cruciform DNA, conferring on it an open structure. The RuvB hexamer acts as an ATP-dependent pump, pulling dsDNA into and through the RuvAB complex. HJ branch migration allows RuvC to scan DNA until it finds its consensus sequence, where it cleaves and resolves the cruciform DNA.</text>
</comment>
<dbReference type="InterPro" id="IPR013849">
    <property type="entry name" value="DNA_helicase_Holl-junc_RuvA_I"/>
</dbReference>
<dbReference type="eggNOG" id="COG0632">
    <property type="taxonomic scope" value="Bacteria"/>
</dbReference>
<comment type="domain">
    <text evidence="6">Has three domains with a flexible linker between the domains II and III and assumes an 'L' shape. Domain III is highly mobile and contacts RuvB.</text>
</comment>
<dbReference type="OrthoDB" id="5293449at2"/>
<keyword evidence="2 6" id="KW-0227">DNA damage</keyword>
<dbReference type="SUPFAM" id="SSF47781">
    <property type="entry name" value="RuvA domain 2-like"/>
    <property type="match status" value="1"/>
</dbReference>
<dbReference type="InterPro" id="IPR012340">
    <property type="entry name" value="NA-bd_OB-fold"/>
</dbReference>
<comment type="subunit">
    <text evidence="6">Homotetramer. Forms an RuvA(8)-RuvB(12)-Holliday junction (HJ) complex. HJ DNA is sandwiched between 2 RuvA tetramers; dsDNA enters through RuvA and exits via RuvB. An RuvB hexamer assembles on each DNA strand where it exits the tetramer. Each RuvB hexamer is contacted by two RuvA subunits (via domain III) on 2 adjacent RuvB subunits; this complex drives branch migration. In the full resolvosome a probable DNA-RuvA(4)-RuvB(12)-RuvC(2) complex forms which resolves the HJ.</text>
</comment>
<keyword evidence="9" id="KW-0378">Hydrolase</keyword>
<name>C6V562_NEORI</name>
<dbReference type="STRING" id="434131.NRI_0550"/>
<dbReference type="GO" id="GO:0000400">
    <property type="term" value="F:four-way junction DNA binding"/>
    <property type="evidence" value="ECO:0007669"/>
    <property type="project" value="UniProtKB-UniRule"/>
</dbReference>
<keyword evidence="5 6" id="KW-0234">DNA repair</keyword>
<accession>C6V562</accession>
<dbReference type="NCBIfam" id="TIGR00084">
    <property type="entry name" value="ruvA"/>
    <property type="match status" value="1"/>
</dbReference>
<comment type="caution">
    <text evidence="6">Lacks conserved residue(s) required for the propagation of feature annotation.</text>
</comment>
<dbReference type="Gene3D" id="1.10.8.10">
    <property type="entry name" value="DNA helicase RuvA subunit, C-terminal domain"/>
    <property type="match status" value="1"/>
</dbReference>
<dbReference type="GO" id="GO:0005737">
    <property type="term" value="C:cytoplasm"/>
    <property type="evidence" value="ECO:0007669"/>
    <property type="project" value="UniProtKB-SubCell"/>
</dbReference>
<comment type="subcellular location">
    <subcellularLocation>
        <location evidence="6">Cytoplasm</location>
    </subcellularLocation>
</comment>
<organism evidence="9 10">
    <name type="scientific">Neorickettsia risticii (strain Illinois)</name>
    <dbReference type="NCBI Taxonomy" id="434131"/>
    <lineage>
        <taxon>Bacteria</taxon>
        <taxon>Pseudomonadati</taxon>
        <taxon>Pseudomonadota</taxon>
        <taxon>Alphaproteobacteria</taxon>
        <taxon>Rickettsiales</taxon>
        <taxon>Anaplasmataceae</taxon>
        <taxon>Neorickettsia</taxon>
    </lineage>
</organism>
<dbReference type="Gene3D" id="1.10.150.20">
    <property type="entry name" value="5' to 3' exonuclease, C-terminal subdomain"/>
    <property type="match status" value="1"/>
</dbReference>
<keyword evidence="3 6" id="KW-0238">DNA-binding</keyword>
<dbReference type="KEGG" id="nri:NRI_0550"/>
<dbReference type="HOGENOM" id="CLU_087936_3_0_5"/>
<dbReference type="GO" id="GO:0006310">
    <property type="term" value="P:DNA recombination"/>
    <property type="evidence" value="ECO:0007669"/>
    <property type="project" value="UniProtKB-UniRule"/>
</dbReference>
<dbReference type="Gene3D" id="2.40.50.140">
    <property type="entry name" value="Nucleic acid-binding proteins"/>
    <property type="match status" value="1"/>
</dbReference>
<dbReference type="InterPro" id="IPR011114">
    <property type="entry name" value="RuvA_C"/>
</dbReference>
<evidence type="ECO:0000256" key="6">
    <source>
        <dbReference type="HAMAP-Rule" id="MF_00031"/>
    </source>
</evidence>
<reference evidence="9 10" key="1">
    <citation type="journal article" date="2009" name="Nucleic Acids Res.">
        <title>Analysis of complete genome sequence of Neorickettsia risticii: causative agent of Potomac horse fever.</title>
        <authorList>
            <person name="Lin M."/>
            <person name="Zhang C."/>
            <person name="Gibson K."/>
            <person name="Rikihisa Y."/>
        </authorList>
    </citation>
    <scope>NUCLEOTIDE SEQUENCE [LARGE SCALE GENOMIC DNA]</scope>
    <source>
        <strain evidence="9 10">Illinois</strain>
    </source>
</reference>
<evidence type="ECO:0000256" key="5">
    <source>
        <dbReference type="ARBA" id="ARBA00023204"/>
    </source>
</evidence>
<keyword evidence="9" id="KW-0347">Helicase</keyword>
<sequence>MIGKLTGTVTDLCQESLILDVGGVGYNVFTTRRLIDSLRTGQNLSLYIEHYFSENINKLYGFECKKSQEVARMLSKVKGINYKIALSLLNHLELGELILAIQNKDESRLKIKGIGEKLVKRIITETYEDFLKLDLQLPGTVSSTNIHIVSEAVSALVKLGFQHKPSHKVVMEIMTNQPAIEIAELITLALKML</sequence>
<keyword evidence="4 6" id="KW-0233">DNA recombination</keyword>
<dbReference type="InterPro" id="IPR010994">
    <property type="entry name" value="RuvA_2-like"/>
</dbReference>
<feature type="region of interest" description="Domain III" evidence="6">
    <location>
        <begin position="141"/>
        <end position="193"/>
    </location>
</feature>
<evidence type="ECO:0000256" key="2">
    <source>
        <dbReference type="ARBA" id="ARBA00022763"/>
    </source>
</evidence>
<evidence type="ECO:0000259" key="8">
    <source>
        <dbReference type="Pfam" id="PF07499"/>
    </source>
</evidence>
<dbReference type="HAMAP" id="MF_00031">
    <property type="entry name" value="DNA_HJ_migration_RuvA"/>
    <property type="match status" value="1"/>
</dbReference>